<dbReference type="AlphaFoldDB" id="A0A1A9WQ33"/>
<keyword evidence="2" id="KW-1185">Reference proteome</keyword>
<dbReference type="Proteomes" id="UP000091820">
    <property type="component" value="Unassembled WGS sequence"/>
</dbReference>
<evidence type="ECO:0000313" key="2">
    <source>
        <dbReference type="Proteomes" id="UP000091820"/>
    </source>
</evidence>
<reference evidence="2" key="1">
    <citation type="submission" date="2014-03" db="EMBL/GenBank/DDBJ databases">
        <authorList>
            <person name="Aksoy S."/>
            <person name="Warren W."/>
            <person name="Wilson R.K."/>
        </authorList>
    </citation>
    <scope>NUCLEOTIDE SEQUENCE [LARGE SCALE GENOMIC DNA]</scope>
    <source>
        <strain evidence="2">IAEA</strain>
    </source>
</reference>
<organism evidence="1 2">
    <name type="scientific">Glossina brevipalpis</name>
    <dbReference type="NCBI Taxonomy" id="37001"/>
    <lineage>
        <taxon>Eukaryota</taxon>
        <taxon>Metazoa</taxon>
        <taxon>Ecdysozoa</taxon>
        <taxon>Arthropoda</taxon>
        <taxon>Hexapoda</taxon>
        <taxon>Insecta</taxon>
        <taxon>Pterygota</taxon>
        <taxon>Neoptera</taxon>
        <taxon>Endopterygota</taxon>
        <taxon>Diptera</taxon>
        <taxon>Brachycera</taxon>
        <taxon>Muscomorpha</taxon>
        <taxon>Hippoboscoidea</taxon>
        <taxon>Glossinidae</taxon>
        <taxon>Glossina</taxon>
    </lineage>
</organism>
<proteinExistence type="predicted"/>
<evidence type="ECO:0000313" key="1">
    <source>
        <dbReference type="EnsemblMetazoa" id="GBRI027764-PA"/>
    </source>
</evidence>
<name>A0A1A9WQ33_9MUSC</name>
<reference evidence="1" key="2">
    <citation type="submission" date="2020-05" db="UniProtKB">
        <authorList>
            <consortium name="EnsemblMetazoa"/>
        </authorList>
    </citation>
    <scope>IDENTIFICATION</scope>
    <source>
        <strain evidence="1">IAEA</strain>
    </source>
</reference>
<sequence length="162" mass="18775">MQKRQGDEYLFAFKEKIKDWFHCVKTFTQTVNVFEKYEGPCVFLSTGIKLTVENACKGIKADQQLITLFYENFVPINCHWKAECYTLKAPENSPEGLNLTVKAEYVEPSCLAVIKDDFSTVYFWVQFNNDEDWKYDLFLAKNPVPVRCPVAGKINFTQRGSN</sequence>
<dbReference type="VEuPathDB" id="VectorBase:GBRI027764"/>
<accession>A0A1A9WQ33</accession>
<dbReference type="STRING" id="37001.A0A1A9WQ33"/>
<dbReference type="EnsemblMetazoa" id="GBRI027764-RA">
    <property type="protein sequence ID" value="GBRI027764-PA"/>
    <property type="gene ID" value="GBRI027764"/>
</dbReference>
<protein>
    <submittedName>
        <fullName evidence="1">Uncharacterized protein</fullName>
    </submittedName>
</protein>